<protein>
    <submittedName>
        <fullName evidence="2">Uncharacterized protein</fullName>
    </submittedName>
</protein>
<feature type="region of interest" description="Disordered" evidence="1">
    <location>
        <begin position="75"/>
        <end position="94"/>
    </location>
</feature>
<feature type="compositionally biased region" description="Low complexity" evidence="1">
    <location>
        <begin position="80"/>
        <end position="91"/>
    </location>
</feature>
<reference evidence="2 3" key="1">
    <citation type="journal article" date="2014" name="Antonie Van Leeuwenhoek">
        <title>Hyphomonas beringensis sp. nov. and Hyphomonas chukchiensis sp. nov., isolated from surface seawater of the Bering Sea and Chukchi Sea.</title>
        <authorList>
            <person name="Li C."/>
            <person name="Lai Q."/>
            <person name="Li G."/>
            <person name="Dong C."/>
            <person name="Wang J."/>
            <person name="Liao Y."/>
            <person name="Shao Z."/>
        </authorList>
    </citation>
    <scope>NUCLEOTIDE SEQUENCE [LARGE SCALE GENOMIC DNA]</scope>
    <source>
        <strain evidence="2 3">SCH89</strain>
    </source>
</reference>
<comment type="caution">
    <text evidence="2">The sequence shown here is derived from an EMBL/GenBank/DDBJ whole genome shotgun (WGS) entry which is preliminary data.</text>
</comment>
<keyword evidence="3" id="KW-1185">Reference proteome</keyword>
<proteinExistence type="predicted"/>
<evidence type="ECO:0000256" key="1">
    <source>
        <dbReference type="SAM" id="MobiDB-lite"/>
    </source>
</evidence>
<name>A0A059G9Z0_9PROT</name>
<gene>
    <name evidence="2" type="ORF">HOC_04307</name>
</gene>
<dbReference type="STRING" id="1280953.HOC_04307"/>
<dbReference type="RefSeq" id="WP_051624513.1">
    <property type="nucleotide sequence ID" value="NZ_ARYL01000004.1"/>
</dbReference>
<dbReference type="OrthoDB" id="7620474at2"/>
<dbReference type="Proteomes" id="UP000024942">
    <property type="component" value="Unassembled WGS sequence"/>
</dbReference>
<evidence type="ECO:0000313" key="2">
    <source>
        <dbReference type="EMBL" id="KDA03672.1"/>
    </source>
</evidence>
<accession>A0A059G9Z0</accession>
<dbReference type="PATRIC" id="fig|1280953.3.peg.872"/>
<evidence type="ECO:0000313" key="3">
    <source>
        <dbReference type="Proteomes" id="UP000024942"/>
    </source>
</evidence>
<organism evidence="2 3">
    <name type="scientific">Hyphomonas oceanitis SCH89</name>
    <dbReference type="NCBI Taxonomy" id="1280953"/>
    <lineage>
        <taxon>Bacteria</taxon>
        <taxon>Pseudomonadati</taxon>
        <taxon>Pseudomonadota</taxon>
        <taxon>Alphaproteobacteria</taxon>
        <taxon>Hyphomonadales</taxon>
        <taxon>Hyphomonadaceae</taxon>
        <taxon>Hyphomonas</taxon>
    </lineage>
</organism>
<dbReference type="AlphaFoldDB" id="A0A059G9Z0"/>
<sequence length="243" mass="26464">MAGSLWAKGLLSAGLHALVLGAVLLVNPWRPRPPVATVPLIVDLIVEPPPETPPPPAPAPPAPVETVPARRDLPKLETQTTRAPPAATPDDTPGETLILPEETAPGSAEIGNVPEGPGVDPAVQTALAMMFCGRMSPEEREAADCPPEPMPDPFDREPWFRLATPEEKRLQALYSEKLARTGGYDNLLEWYVEHDKPIPKMLPGGIDNSIFVDRKSEADIQHDRLMRGGTMDWEDDIRRAHGQ</sequence>
<dbReference type="EMBL" id="ARYL01000004">
    <property type="protein sequence ID" value="KDA03672.1"/>
    <property type="molecule type" value="Genomic_DNA"/>
</dbReference>